<keyword evidence="2" id="KW-1185">Reference proteome</keyword>
<gene>
    <name evidence="1" type="ORF">Kalk_13360</name>
</gene>
<proteinExistence type="predicted"/>
<dbReference type="RefSeq" id="WP_101894729.1">
    <property type="nucleotide sequence ID" value="NZ_CP022684.1"/>
</dbReference>
<reference evidence="2" key="1">
    <citation type="submission" date="2017-08" db="EMBL/GenBank/DDBJ databases">
        <title>Direct submision.</title>
        <authorList>
            <person name="Kim S.-J."/>
            <person name="Rhee S.-K."/>
        </authorList>
    </citation>
    <scope>NUCLEOTIDE SEQUENCE [LARGE SCALE GENOMIC DNA]</scope>
    <source>
        <strain evidence="2">GI5</strain>
    </source>
</reference>
<dbReference type="Proteomes" id="UP000235116">
    <property type="component" value="Chromosome"/>
</dbReference>
<organism evidence="1 2">
    <name type="scientific">Ketobacter alkanivorans</name>
    <dbReference type="NCBI Taxonomy" id="1917421"/>
    <lineage>
        <taxon>Bacteria</taxon>
        <taxon>Pseudomonadati</taxon>
        <taxon>Pseudomonadota</taxon>
        <taxon>Gammaproteobacteria</taxon>
        <taxon>Pseudomonadales</taxon>
        <taxon>Ketobacteraceae</taxon>
        <taxon>Ketobacter</taxon>
    </lineage>
</organism>
<accession>A0A2K9LMI0</accession>
<name>A0A2K9LMI0_9GAMM</name>
<dbReference type="EMBL" id="CP022684">
    <property type="protein sequence ID" value="AUM13351.1"/>
    <property type="molecule type" value="Genomic_DNA"/>
</dbReference>
<evidence type="ECO:0000313" key="2">
    <source>
        <dbReference type="Proteomes" id="UP000235116"/>
    </source>
</evidence>
<protein>
    <submittedName>
        <fullName evidence="1">Uncharacterized protein</fullName>
    </submittedName>
</protein>
<evidence type="ECO:0000313" key="1">
    <source>
        <dbReference type="EMBL" id="AUM13351.1"/>
    </source>
</evidence>
<dbReference type="AlphaFoldDB" id="A0A2K9LMI0"/>
<sequence length="131" mass="14324">MSINRRLFLKSSCGAVVAVVASQTLFSGLFSDPGSIRTLVKNTVMKRFPQFDFSGGALDEFADMMAARDLLSEGAAGIALADILDEDTPTVTFERYVMREFLLNTNYLSHKSANFPGLKFSRFGGQNLNVA</sequence>
<dbReference type="KEGG" id="kak:Kalk_13360"/>